<accession>A0A9P5GN93</accession>
<feature type="compositionally biased region" description="Polar residues" evidence="1">
    <location>
        <begin position="7"/>
        <end position="20"/>
    </location>
</feature>
<evidence type="ECO:0000256" key="1">
    <source>
        <dbReference type="SAM" id="MobiDB-lite"/>
    </source>
</evidence>
<keyword evidence="2" id="KW-1133">Transmembrane helix</keyword>
<protein>
    <submittedName>
        <fullName evidence="3">Uncharacterized protein</fullName>
    </submittedName>
</protein>
<proteinExistence type="predicted"/>
<sequence length="69" mass="7818">MEKQAYDDTSQFPTPSQQEKTLVASRGQDSRMDTAEEQEPEIERQEYITGFALALLLSALTSAVLLWPR</sequence>
<name>A0A9P5GN93_PENCR</name>
<feature type="transmembrane region" description="Helical" evidence="2">
    <location>
        <begin position="47"/>
        <end position="67"/>
    </location>
</feature>
<dbReference type="EMBL" id="JAAOZQ010000049">
    <property type="protein sequence ID" value="KAF7522835.1"/>
    <property type="molecule type" value="Genomic_DNA"/>
</dbReference>
<evidence type="ECO:0000313" key="4">
    <source>
        <dbReference type="Proteomes" id="UP000701341"/>
    </source>
</evidence>
<gene>
    <name evidence="3" type="ORF">PCG10_006969</name>
</gene>
<feature type="region of interest" description="Disordered" evidence="1">
    <location>
        <begin position="1"/>
        <end position="42"/>
    </location>
</feature>
<organism evidence="3 4">
    <name type="scientific">Penicillium crustosum</name>
    <name type="common">Blue mold fungus</name>
    <dbReference type="NCBI Taxonomy" id="36656"/>
    <lineage>
        <taxon>Eukaryota</taxon>
        <taxon>Fungi</taxon>
        <taxon>Dikarya</taxon>
        <taxon>Ascomycota</taxon>
        <taxon>Pezizomycotina</taxon>
        <taxon>Eurotiomycetes</taxon>
        <taxon>Eurotiomycetidae</taxon>
        <taxon>Eurotiales</taxon>
        <taxon>Aspergillaceae</taxon>
        <taxon>Penicillium</taxon>
    </lineage>
</organism>
<keyword evidence="2" id="KW-0812">Transmembrane</keyword>
<dbReference type="AlphaFoldDB" id="A0A9P5GN93"/>
<reference evidence="3" key="1">
    <citation type="submission" date="2020-02" db="EMBL/GenBank/DDBJ databases">
        <authorList>
            <person name="Lichtner F.J."/>
        </authorList>
    </citation>
    <scope>NUCLEOTIDE SEQUENCE</scope>
    <source>
        <strain evidence="3">G10</strain>
    </source>
</reference>
<comment type="caution">
    <text evidence="3">The sequence shown here is derived from an EMBL/GenBank/DDBJ whole genome shotgun (WGS) entry which is preliminary data.</text>
</comment>
<dbReference type="Proteomes" id="UP000701341">
    <property type="component" value="Unassembled WGS sequence"/>
</dbReference>
<keyword evidence="4" id="KW-1185">Reference proteome</keyword>
<evidence type="ECO:0000256" key="2">
    <source>
        <dbReference type="SAM" id="Phobius"/>
    </source>
</evidence>
<evidence type="ECO:0000313" key="3">
    <source>
        <dbReference type="EMBL" id="KAF7522835.1"/>
    </source>
</evidence>
<keyword evidence="2" id="KW-0472">Membrane</keyword>